<dbReference type="AlphaFoldDB" id="A0A0D3E9H1"/>
<reference evidence="2 3" key="1">
    <citation type="journal article" date="2014" name="Genome Biol.">
        <title>Transcriptome and methylome profiling reveals relics of genome dominance in the mesopolyploid Brassica oleracea.</title>
        <authorList>
            <person name="Parkin I.A."/>
            <person name="Koh C."/>
            <person name="Tang H."/>
            <person name="Robinson S.J."/>
            <person name="Kagale S."/>
            <person name="Clarke W.E."/>
            <person name="Town C.D."/>
            <person name="Nixon J."/>
            <person name="Krishnakumar V."/>
            <person name="Bidwell S.L."/>
            <person name="Denoeud F."/>
            <person name="Belcram H."/>
            <person name="Links M.G."/>
            <person name="Just J."/>
            <person name="Clarke C."/>
            <person name="Bender T."/>
            <person name="Huebert T."/>
            <person name="Mason A.S."/>
            <person name="Pires J.C."/>
            <person name="Barker G."/>
            <person name="Moore J."/>
            <person name="Walley P.G."/>
            <person name="Manoli S."/>
            <person name="Batley J."/>
            <person name="Edwards D."/>
            <person name="Nelson M.N."/>
            <person name="Wang X."/>
            <person name="Paterson A.H."/>
            <person name="King G."/>
            <person name="Bancroft I."/>
            <person name="Chalhoub B."/>
            <person name="Sharpe A.G."/>
        </authorList>
    </citation>
    <scope>NUCLEOTIDE SEQUENCE</scope>
    <source>
        <strain evidence="2 3">cv. TO1000</strain>
    </source>
</reference>
<feature type="domain" description="DUF4283" evidence="1">
    <location>
        <begin position="93"/>
        <end position="172"/>
    </location>
</feature>
<dbReference type="EnsemblPlants" id="Bo9g094210.1">
    <property type="protein sequence ID" value="Bo9g094210.1"/>
    <property type="gene ID" value="Bo9g094210"/>
</dbReference>
<evidence type="ECO:0000259" key="1">
    <source>
        <dbReference type="Pfam" id="PF14111"/>
    </source>
</evidence>
<dbReference type="Pfam" id="PF14111">
    <property type="entry name" value="DUF4283"/>
    <property type="match status" value="1"/>
</dbReference>
<dbReference type="Proteomes" id="UP000032141">
    <property type="component" value="Chromosome C9"/>
</dbReference>
<name>A0A0D3E9H1_BRAOL</name>
<dbReference type="PANTHER" id="PTHR31286">
    <property type="entry name" value="GLYCINE-RICH CELL WALL STRUCTURAL PROTEIN 1.8-LIKE"/>
    <property type="match status" value="1"/>
</dbReference>
<keyword evidence="3" id="KW-1185">Reference proteome</keyword>
<dbReference type="OMA" id="SHCCTEN"/>
<protein>
    <recommendedName>
        <fullName evidence="1">DUF4283 domain-containing protein</fullName>
    </recommendedName>
</protein>
<dbReference type="PANTHER" id="PTHR31286:SF163">
    <property type="entry name" value="ZINC KNUCKLE CX2CX4HX4C DOMAIN-CONTAINING PROTEIN"/>
    <property type="match status" value="1"/>
</dbReference>
<dbReference type="InterPro" id="IPR025558">
    <property type="entry name" value="DUF4283"/>
</dbReference>
<proteinExistence type="predicted"/>
<dbReference type="InterPro" id="IPR040256">
    <property type="entry name" value="At4g02000-like"/>
</dbReference>
<dbReference type="eggNOG" id="KOG1075">
    <property type="taxonomic scope" value="Eukaryota"/>
</dbReference>
<accession>A0A0D3E9H1</accession>
<evidence type="ECO:0000313" key="2">
    <source>
        <dbReference type="EnsemblPlants" id="Bo9g094210.1"/>
    </source>
</evidence>
<reference evidence="2" key="2">
    <citation type="submission" date="2015-03" db="UniProtKB">
        <authorList>
            <consortium name="EnsemblPlants"/>
        </authorList>
    </citation>
    <scope>IDENTIFICATION</scope>
</reference>
<dbReference type="HOGENOM" id="CLU_1079069_0_0_1"/>
<evidence type="ECO:0000313" key="3">
    <source>
        <dbReference type="Proteomes" id="UP000032141"/>
    </source>
</evidence>
<sequence>MADLPGHSKMDLTAGSYSDVYNIRYRLYCSCVRALCLLNNSQNPGHNISYHTQATMSGRYSREEKKKWITAQNQAKRKPLVQIPDTDTTALIEEKKFTLIGRVTNPTAQNTKALVDFFLQHWNVAGRFTGRALGPLMFQFRFENERDLLTILNKAPFHFKRWMLLIQRWEPVVSDKFPAYLPFWIQIHGVPLHYWEDGALRAIGKELGEVEDCIPTQAKVRVLINGLNPLEMTRDISLPSGEIIPVKFDYDNLEKHCF</sequence>
<dbReference type="Gramene" id="Bo9g094210.1">
    <property type="protein sequence ID" value="Bo9g094210.1"/>
    <property type="gene ID" value="Bo9g094210"/>
</dbReference>
<organism evidence="2 3">
    <name type="scientific">Brassica oleracea var. oleracea</name>
    <dbReference type="NCBI Taxonomy" id="109376"/>
    <lineage>
        <taxon>Eukaryota</taxon>
        <taxon>Viridiplantae</taxon>
        <taxon>Streptophyta</taxon>
        <taxon>Embryophyta</taxon>
        <taxon>Tracheophyta</taxon>
        <taxon>Spermatophyta</taxon>
        <taxon>Magnoliopsida</taxon>
        <taxon>eudicotyledons</taxon>
        <taxon>Gunneridae</taxon>
        <taxon>Pentapetalae</taxon>
        <taxon>rosids</taxon>
        <taxon>malvids</taxon>
        <taxon>Brassicales</taxon>
        <taxon>Brassicaceae</taxon>
        <taxon>Brassiceae</taxon>
        <taxon>Brassica</taxon>
    </lineage>
</organism>